<dbReference type="OrthoDB" id="9803668at2"/>
<dbReference type="Gene3D" id="3.10.310.30">
    <property type="match status" value="1"/>
</dbReference>
<gene>
    <name evidence="3" type="ORF">JCM9140_4296</name>
</gene>
<dbReference type="Gene3D" id="3.90.1640.10">
    <property type="entry name" value="inorganic pyrophosphatase (n-terminal core)"/>
    <property type="match status" value="1"/>
</dbReference>
<dbReference type="InterPro" id="IPR038763">
    <property type="entry name" value="DHH_sf"/>
</dbReference>
<feature type="domain" description="DHHA1" evidence="2">
    <location>
        <begin position="220"/>
        <end position="306"/>
    </location>
</feature>
<proteinExistence type="predicted"/>
<dbReference type="SUPFAM" id="SSF64182">
    <property type="entry name" value="DHH phosphoesterases"/>
    <property type="match status" value="1"/>
</dbReference>
<sequence length="311" mass="35085">MINEIHEKIEEYETVIIHRHERPDPDALGSQMGLAELIKQCYPEKTVYVVGEEEESLAFLGQMDEIPDCEYDQSLVIVCDTANTARIDDKRYEKGDFLIKIDHHPNEEPYGDLVWVDTSFSSTSEMIVEFAEQGKEKGYKINSQSALLLYAGIVGDTGRFRYTNTTAQTLQRASILVKQTFDQNAFYSNLHKKELKMTRLQGYVLQHFSIINGQVGVMKLSKEELDRFDVTSNESSQLVNSFSDVEGLKVWVFFVEDGEKIRVRLRSKGPVINTIAAEHNGGGHPMAAGATAYSWDETDQIVAKLVAACDI</sequence>
<name>W4Q7Y1_9BACI</name>
<evidence type="ECO:0000259" key="2">
    <source>
        <dbReference type="Pfam" id="PF02272"/>
    </source>
</evidence>
<keyword evidence="4" id="KW-1185">Reference proteome</keyword>
<protein>
    <submittedName>
        <fullName evidence="3">3'-to-5' oligoribonuclease A</fullName>
    </submittedName>
</protein>
<dbReference type="Proteomes" id="UP000018890">
    <property type="component" value="Unassembled WGS sequence"/>
</dbReference>
<dbReference type="EMBL" id="BAUT01000082">
    <property type="protein sequence ID" value="GAE28102.1"/>
    <property type="molecule type" value="Genomic_DNA"/>
</dbReference>
<reference evidence="3" key="1">
    <citation type="journal article" date="2014" name="Genome Announc.">
        <title>Draft Genome Sequences of Three Alkaliphilic Bacillus Strains, Bacillus wakoensis JCM 9140T, Bacillus akibai JCM 9157T, and Bacillus hemicellulosilyticus JCM 9152T.</title>
        <authorList>
            <person name="Yuki M."/>
            <person name="Oshima K."/>
            <person name="Suda W."/>
            <person name="Oshida Y."/>
            <person name="Kitamura K."/>
            <person name="Iida T."/>
            <person name="Hattori M."/>
            <person name="Ohkuma M."/>
        </authorList>
    </citation>
    <scope>NUCLEOTIDE SEQUENCE [LARGE SCALE GENOMIC DNA]</scope>
    <source>
        <strain evidence="3">JCM 9140</strain>
    </source>
</reference>
<evidence type="ECO:0000259" key="1">
    <source>
        <dbReference type="Pfam" id="PF01368"/>
    </source>
</evidence>
<dbReference type="InterPro" id="IPR051319">
    <property type="entry name" value="Oligoribo/pAp-PDE_c-di-AMP_PDE"/>
</dbReference>
<feature type="domain" description="DDH" evidence="1">
    <location>
        <begin position="15"/>
        <end position="153"/>
    </location>
</feature>
<dbReference type="PANTHER" id="PTHR47618:SF1">
    <property type="entry name" value="BIFUNCTIONAL OLIGORIBONUCLEASE AND PAP PHOSPHATASE NRNA"/>
    <property type="match status" value="1"/>
</dbReference>
<evidence type="ECO:0000313" key="3">
    <source>
        <dbReference type="EMBL" id="GAE28102.1"/>
    </source>
</evidence>
<evidence type="ECO:0000313" key="4">
    <source>
        <dbReference type="Proteomes" id="UP000018890"/>
    </source>
</evidence>
<dbReference type="InterPro" id="IPR003156">
    <property type="entry name" value="DHHA1_dom"/>
</dbReference>
<organism evidence="3 4">
    <name type="scientific">Halalkalibacter wakoensis JCM 9140</name>
    <dbReference type="NCBI Taxonomy" id="1236970"/>
    <lineage>
        <taxon>Bacteria</taxon>
        <taxon>Bacillati</taxon>
        <taxon>Bacillota</taxon>
        <taxon>Bacilli</taxon>
        <taxon>Bacillales</taxon>
        <taxon>Bacillaceae</taxon>
        <taxon>Halalkalibacter</taxon>
    </lineage>
</organism>
<dbReference type="PANTHER" id="PTHR47618">
    <property type="entry name" value="BIFUNCTIONAL OLIGORIBONUCLEASE AND PAP PHOSPHATASE NRNA"/>
    <property type="match status" value="1"/>
</dbReference>
<comment type="caution">
    <text evidence="3">The sequence shown here is derived from an EMBL/GenBank/DDBJ whole genome shotgun (WGS) entry which is preliminary data.</text>
</comment>
<dbReference type="Pfam" id="PF02272">
    <property type="entry name" value="DHHA1"/>
    <property type="match status" value="1"/>
</dbReference>
<dbReference type="STRING" id="1236970.JCM9140_4296"/>
<accession>W4Q7Y1</accession>
<dbReference type="InterPro" id="IPR001667">
    <property type="entry name" value="DDH_dom"/>
</dbReference>
<dbReference type="GO" id="GO:0003676">
    <property type="term" value="F:nucleic acid binding"/>
    <property type="evidence" value="ECO:0007669"/>
    <property type="project" value="InterPro"/>
</dbReference>
<dbReference type="RefSeq" id="WP_034750363.1">
    <property type="nucleotide sequence ID" value="NZ_BAUT01000082.1"/>
</dbReference>
<dbReference type="Pfam" id="PF01368">
    <property type="entry name" value="DHH"/>
    <property type="match status" value="1"/>
</dbReference>
<dbReference type="AlphaFoldDB" id="W4Q7Y1"/>